<feature type="transmembrane region" description="Helical" evidence="5">
    <location>
        <begin position="395"/>
        <end position="417"/>
    </location>
</feature>
<dbReference type="PROSITE" id="PS50850">
    <property type="entry name" value="MFS"/>
    <property type="match status" value="1"/>
</dbReference>
<dbReference type="GO" id="GO:0005886">
    <property type="term" value="C:plasma membrane"/>
    <property type="evidence" value="ECO:0007669"/>
    <property type="project" value="UniProtKB-SubCell"/>
</dbReference>
<accession>A0AAP4C5A7</accession>
<dbReference type="Gene3D" id="1.20.1250.20">
    <property type="entry name" value="MFS general substrate transporter like domains"/>
    <property type="match status" value="1"/>
</dbReference>
<protein>
    <submittedName>
        <fullName evidence="7">MFS transporter</fullName>
    </submittedName>
</protein>
<feature type="transmembrane region" description="Helical" evidence="5">
    <location>
        <begin position="242"/>
        <end position="267"/>
    </location>
</feature>
<sequence>MTPAQGTAPTPGATSFRRLAHDAGALYFPISLLARLPMSMLGMASLTYIVASAEDFTTPGLVTAIGGVGAAIGTPISGALSDKLGQRPTLLGLCLMHVLALIGVLHFGSGNDGPVTLTPALMIVAFLAGATIPPAGPMTRVRWINRYGTDPNQLRTLEAAQSYESTMDELAFVLGPASVGILAATFGPAVPVYVAMALCIVIIPAFALHHTEAYSRLSGPRSNVTETKTVTKKPTSSRNTTLIAITVIGMLGVGTIFGSLATILTYFADYTGNPGTGGLIYAVMGITSGLAALSVARWPITFTHTARLLTAAVTLVPIVVVLWLPETPLSMSLAILLLGIPIGPILVTNFSLASGITPSHRMGFVMTLLSAAITLGTSAGNSIAGRLTDAGGHQLALAATLSASIVVLICATLYAFLNKQKQP</sequence>
<keyword evidence="3 5" id="KW-1133">Transmembrane helix</keyword>
<organism evidence="7 8">
    <name type="scientific">Pseudoglutamicibacter cumminsii</name>
    <dbReference type="NCBI Taxonomy" id="156979"/>
    <lineage>
        <taxon>Bacteria</taxon>
        <taxon>Bacillati</taxon>
        <taxon>Actinomycetota</taxon>
        <taxon>Actinomycetes</taxon>
        <taxon>Micrococcales</taxon>
        <taxon>Micrococcaceae</taxon>
        <taxon>Pseudoglutamicibacter</taxon>
    </lineage>
</organism>
<dbReference type="InterPro" id="IPR036259">
    <property type="entry name" value="MFS_trans_sf"/>
</dbReference>
<name>A0AAP4C5A7_9MICC</name>
<gene>
    <name evidence="7" type="ORF">QP116_01015</name>
</gene>
<evidence type="ECO:0000256" key="2">
    <source>
        <dbReference type="ARBA" id="ARBA00022692"/>
    </source>
</evidence>
<dbReference type="PANTHER" id="PTHR23542">
    <property type="match status" value="1"/>
</dbReference>
<dbReference type="Pfam" id="PF07690">
    <property type="entry name" value="MFS_1"/>
    <property type="match status" value="1"/>
</dbReference>
<dbReference type="GO" id="GO:0022857">
    <property type="term" value="F:transmembrane transporter activity"/>
    <property type="evidence" value="ECO:0007669"/>
    <property type="project" value="InterPro"/>
</dbReference>
<evidence type="ECO:0000259" key="6">
    <source>
        <dbReference type="PROSITE" id="PS50850"/>
    </source>
</evidence>
<dbReference type="AlphaFoldDB" id="A0AAP4C5A7"/>
<evidence type="ECO:0000313" key="7">
    <source>
        <dbReference type="EMBL" id="MDK6274339.1"/>
    </source>
</evidence>
<dbReference type="Proteomes" id="UP001240483">
    <property type="component" value="Unassembled WGS sequence"/>
</dbReference>
<feature type="transmembrane region" description="Helical" evidence="5">
    <location>
        <begin position="331"/>
        <end position="352"/>
    </location>
</feature>
<evidence type="ECO:0000256" key="3">
    <source>
        <dbReference type="ARBA" id="ARBA00022989"/>
    </source>
</evidence>
<evidence type="ECO:0000256" key="4">
    <source>
        <dbReference type="ARBA" id="ARBA00023136"/>
    </source>
</evidence>
<dbReference type="SUPFAM" id="SSF103473">
    <property type="entry name" value="MFS general substrate transporter"/>
    <property type="match status" value="1"/>
</dbReference>
<dbReference type="InterPro" id="IPR020846">
    <property type="entry name" value="MFS_dom"/>
</dbReference>
<evidence type="ECO:0000256" key="5">
    <source>
        <dbReference type="SAM" id="Phobius"/>
    </source>
</evidence>
<dbReference type="PANTHER" id="PTHR23542:SF1">
    <property type="entry name" value="MAJOR FACILITATOR SUPERFAMILY (MFS) PROFILE DOMAIN-CONTAINING PROTEIN"/>
    <property type="match status" value="1"/>
</dbReference>
<dbReference type="EMBL" id="JASODW010000001">
    <property type="protein sequence ID" value="MDK6274339.1"/>
    <property type="molecule type" value="Genomic_DNA"/>
</dbReference>
<feature type="transmembrane region" description="Helical" evidence="5">
    <location>
        <begin position="364"/>
        <end position="383"/>
    </location>
</feature>
<comment type="caution">
    <text evidence="7">The sequence shown here is derived from an EMBL/GenBank/DDBJ whole genome shotgun (WGS) entry which is preliminary data.</text>
</comment>
<keyword evidence="4 5" id="KW-0472">Membrane</keyword>
<evidence type="ECO:0000256" key="1">
    <source>
        <dbReference type="ARBA" id="ARBA00004651"/>
    </source>
</evidence>
<feature type="transmembrane region" description="Helical" evidence="5">
    <location>
        <begin position="279"/>
        <end position="296"/>
    </location>
</feature>
<feature type="transmembrane region" description="Helical" evidence="5">
    <location>
        <begin position="115"/>
        <end position="136"/>
    </location>
</feature>
<comment type="subcellular location">
    <subcellularLocation>
        <location evidence="1">Cell membrane</location>
        <topology evidence="1">Multi-pass membrane protein</topology>
    </subcellularLocation>
</comment>
<feature type="transmembrane region" description="Helical" evidence="5">
    <location>
        <begin position="308"/>
        <end position="325"/>
    </location>
</feature>
<feature type="transmembrane region" description="Helical" evidence="5">
    <location>
        <begin position="90"/>
        <end position="109"/>
    </location>
</feature>
<keyword evidence="2 5" id="KW-0812">Transmembrane</keyword>
<feature type="transmembrane region" description="Helical" evidence="5">
    <location>
        <begin position="170"/>
        <end position="186"/>
    </location>
</feature>
<feature type="transmembrane region" description="Helical" evidence="5">
    <location>
        <begin position="26"/>
        <end position="50"/>
    </location>
</feature>
<dbReference type="InterPro" id="IPR011701">
    <property type="entry name" value="MFS"/>
</dbReference>
<evidence type="ECO:0000313" key="8">
    <source>
        <dbReference type="Proteomes" id="UP001240483"/>
    </source>
</evidence>
<dbReference type="RefSeq" id="WP_285332340.1">
    <property type="nucleotide sequence ID" value="NZ_JASODW010000001.1"/>
</dbReference>
<feature type="transmembrane region" description="Helical" evidence="5">
    <location>
        <begin position="192"/>
        <end position="211"/>
    </location>
</feature>
<feature type="domain" description="Major facilitator superfamily (MFS) profile" evidence="6">
    <location>
        <begin position="242"/>
        <end position="423"/>
    </location>
</feature>
<proteinExistence type="predicted"/>
<feature type="transmembrane region" description="Helical" evidence="5">
    <location>
        <begin position="56"/>
        <end position="78"/>
    </location>
</feature>
<reference evidence="7" key="1">
    <citation type="submission" date="2023-05" db="EMBL/GenBank/DDBJ databases">
        <title>Cataloging the Phylogenetic Diversity of Human Bladder Bacteria.</title>
        <authorList>
            <person name="Du J."/>
        </authorList>
    </citation>
    <scope>NUCLEOTIDE SEQUENCE</scope>
    <source>
        <strain evidence="7">UMB9978</strain>
    </source>
</reference>